<dbReference type="InterPro" id="IPR003416">
    <property type="entry name" value="MgtC/SapB/SrpB/YhiD_fam"/>
</dbReference>
<dbReference type="PRINTS" id="PR01837">
    <property type="entry name" value="MGTCSAPBPROT"/>
</dbReference>
<keyword evidence="5 7" id="KW-1133">Transmembrane helix</keyword>
<accession>A0A3S9B2Y8</accession>
<dbReference type="Proteomes" id="UP000268192">
    <property type="component" value="Chromosome"/>
</dbReference>
<evidence type="ECO:0000256" key="2">
    <source>
        <dbReference type="ARBA" id="ARBA00009298"/>
    </source>
</evidence>
<keyword evidence="7" id="KW-0997">Cell inner membrane</keyword>
<organism evidence="9 10">
    <name type="scientific">Georhizobium profundi</name>
    <dbReference type="NCBI Taxonomy" id="2341112"/>
    <lineage>
        <taxon>Bacteria</taxon>
        <taxon>Pseudomonadati</taxon>
        <taxon>Pseudomonadota</taxon>
        <taxon>Alphaproteobacteria</taxon>
        <taxon>Hyphomicrobiales</taxon>
        <taxon>Rhizobiaceae</taxon>
        <taxon>Georhizobium</taxon>
    </lineage>
</organism>
<feature type="transmembrane region" description="Helical" evidence="7">
    <location>
        <begin position="115"/>
        <end position="148"/>
    </location>
</feature>
<gene>
    <name evidence="9" type="ORF">D5400_08490</name>
</gene>
<comment type="similarity">
    <text evidence="2 7">Belongs to the MgtC/SapB family.</text>
</comment>
<protein>
    <recommendedName>
        <fullName evidence="7">Protein MgtC</fullName>
    </recommendedName>
</protein>
<evidence type="ECO:0000259" key="8">
    <source>
        <dbReference type="Pfam" id="PF02308"/>
    </source>
</evidence>
<dbReference type="AlphaFoldDB" id="A0A3S9B2Y8"/>
<proteinExistence type="inferred from homology"/>
<evidence type="ECO:0000256" key="7">
    <source>
        <dbReference type="RuleBase" id="RU365041"/>
    </source>
</evidence>
<dbReference type="InterPro" id="IPR049177">
    <property type="entry name" value="MgtC_SapB_SrpB_YhiD_N"/>
</dbReference>
<evidence type="ECO:0000256" key="3">
    <source>
        <dbReference type="ARBA" id="ARBA00022475"/>
    </source>
</evidence>
<feature type="domain" description="MgtC/SapB/SrpB/YhiD N-terminal" evidence="8">
    <location>
        <begin position="25"/>
        <end position="153"/>
    </location>
</feature>
<comment type="subcellular location">
    <subcellularLocation>
        <location evidence="7">Cell inner membrane</location>
        <topology evidence="7">Multi-pass membrane protein</topology>
    </subcellularLocation>
    <subcellularLocation>
        <location evidence="1">Cell membrane</location>
        <topology evidence="1">Multi-pass membrane protein</topology>
    </subcellularLocation>
</comment>
<dbReference type="Pfam" id="PF02308">
    <property type="entry name" value="MgtC"/>
    <property type="match status" value="1"/>
</dbReference>
<feature type="transmembrane region" description="Helical" evidence="7">
    <location>
        <begin position="12"/>
        <end position="34"/>
    </location>
</feature>
<evidence type="ECO:0000256" key="6">
    <source>
        <dbReference type="ARBA" id="ARBA00023136"/>
    </source>
</evidence>
<keyword evidence="6 7" id="KW-0472">Membrane</keyword>
<evidence type="ECO:0000313" key="10">
    <source>
        <dbReference type="Proteomes" id="UP000268192"/>
    </source>
</evidence>
<dbReference type="PANTHER" id="PTHR33778">
    <property type="entry name" value="PROTEIN MGTC"/>
    <property type="match status" value="1"/>
</dbReference>
<dbReference type="PANTHER" id="PTHR33778:SF1">
    <property type="entry name" value="MAGNESIUM TRANSPORTER YHID-RELATED"/>
    <property type="match status" value="1"/>
</dbReference>
<evidence type="ECO:0000313" key="9">
    <source>
        <dbReference type="EMBL" id="AZN71300.1"/>
    </source>
</evidence>
<feature type="transmembrane region" description="Helical" evidence="7">
    <location>
        <begin position="46"/>
        <end position="64"/>
    </location>
</feature>
<keyword evidence="4 7" id="KW-0812">Transmembrane</keyword>
<dbReference type="RefSeq" id="WP_126009494.1">
    <property type="nucleotide sequence ID" value="NZ_CP032509.1"/>
</dbReference>
<keyword evidence="3" id="KW-1003">Cell membrane</keyword>
<feature type="transmembrane region" description="Helical" evidence="7">
    <location>
        <begin position="84"/>
        <end position="103"/>
    </location>
</feature>
<dbReference type="KEGG" id="abaw:D5400_08490"/>
<reference evidence="9 10" key="1">
    <citation type="submission" date="2018-09" db="EMBL/GenBank/DDBJ databases">
        <title>Marinorhizobium profundi gen. nov., sp. nov., isolated from a deep-sea sediment sample from the New Britain Trench and proposal of Marinorhizobiaceae fam. nov. in the order Rhizobiales of the class Alphaproteobacteria.</title>
        <authorList>
            <person name="Cao J."/>
        </authorList>
    </citation>
    <scope>NUCLEOTIDE SEQUENCE [LARGE SCALE GENOMIC DNA]</scope>
    <source>
        <strain evidence="9 10">WS11</strain>
    </source>
</reference>
<name>A0A3S9B2Y8_9HYPH</name>
<sequence>MESIIADMTHSTFLPAPVIWARFVGALLFGAVIGFERELRSRPAGLRTHALVAVAASAFAILATEVIHSDNLGDNDVQIDPLRVIEAVTAGVAFLAAGFIVFAKGEVKGLTTGAGIWLAAAIGLSIGFGYWMIALPATFLGVVVLALLRRFEGFVELKAPK</sequence>
<dbReference type="EMBL" id="CP032509">
    <property type="protein sequence ID" value="AZN71300.1"/>
    <property type="molecule type" value="Genomic_DNA"/>
</dbReference>
<keyword evidence="10" id="KW-1185">Reference proteome</keyword>
<evidence type="ECO:0000256" key="5">
    <source>
        <dbReference type="ARBA" id="ARBA00022989"/>
    </source>
</evidence>
<dbReference type="GO" id="GO:0005886">
    <property type="term" value="C:plasma membrane"/>
    <property type="evidence" value="ECO:0007669"/>
    <property type="project" value="UniProtKB-SubCell"/>
</dbReference>
<evidence type="ECO:0000256" key="1">
    <source>
        <dbReference type="ARBA" id="ARBA00004651"/>
    </source>
</evidence>
<evidence type="ECO:0000256" key="4">
    <source>
        <dbReference type="ARBA" id="ARBA00022692"/>
    </source>
</evidence>
<dbReference type="OrthoDB" id="9811198at2"/>